<dbReference type="Proteomes" id="UP001165427">
    <property type="component" value="Unassembled WGS sequence"/>
</dbReference>
<protein>
    <submittedName>
        <fullName evidence="8">MATE family efflux transporter</fullName>
    </submittedName>
</protein>
<keyword evidence="6 7" id="KW-0472">Membrane</keyword>
<feature type="transmembrane region" description="Helical" evidence="7">
    <location>
        <begin position="285"/>
        <end position="304"/>
    </location>
</feature>
<dbReference type="InterPro" id="IPR048279">
    <property type="entry name" value="MdtK-like"/>
</dbReference>
<keyword evidence="4 7" id="KW-0812">Transmembrane</keyword>
<dbReference type="AlphaFoldDB" id="A0AA41R0Z3"/>
<feature type="transmembrane region" description="Helical" evidence="7">
    <location>
        <begin position="316"/>
        <end position="338"/>
    </location>
</feature>
<evidence type="ECO:0000256" key="6">
    <source>
        <dbReference type="ARBA" id="ARBA00023136"/>
    </source>
</evidence>
<gene>
    <name evidence="8" type="ORF">MRX98_09740</name>
</gene>
<dbReference type="PANTHER" id="PTHR43549:SF3">
    <property type="entry name" value="MULTIDRUG RESISTANCE PROTEIN YPNP-RELATED"/>
    <property type="match status" value="1"/>
</dbReference>
<keyword evidence="9" id="KW-1185">Reference proteome</keyword>
<dbReference type="PIRSF" id="PIRSF006603">
    <property type="entry name" value="DinF"/>
    <property type="match status" value="1"/>
</dbReference>
<comment type="subcellular location">
    <subcellularLocation>
        <location evidence="1">Cell membrane</location>
        <topology evidence="1">Multi-pass membrane protein</topology>
    </subcellularLocation>
</comment>
<feature type="transmembrane region" description="Helical" evidence="7">
    <location>
        <begin position="418"/>
        <end position="442"/>
    </location>
</feature>
<dbReference type="Pfam" id="PF01554">
    <property type="entry name" value="MatE"/>
    <property type="match status" value="2"/>
</dbReference>
<evidence type="ECO:0000256" key="7">
    <source>
        <dbReference type="SAM" id="Phobius"/>
    </source>
</evidence>
<accession>A0AA41R0Z3</accession>
<organism evidence="8 9">
    <name type="scientific">Desulfatitalea alkaliphila</name>
    <dbReference type="NCBI Taxonomy" id="2929485"/>
    <lineage>
        <taxon>Bacteria</taxon>
        <taxon>Pseudomonadati</taxon>
        <taxon>Thermodesulfobacteriota</taxon>
        <taxon>Desulfobacteria</taxon>
        <taxon>Desulfobacterales</taxon>
        <taxon>Desulfosarcinaceae</taxon>
        <taxon>Desulfatitalea</taxon>
    </lineage>
</organism>
<keyword evidence="3" id="KW-1003">Cell membrane</keyword>
<evidence type="ECO:0000313" key="8">
    <source>
        <dbReference type="EMBL" id="MCJ8500852.1"/>
    </source>
</evidence>
<name>A0AA41R0Z3_9BACT</name>
<dbReference type="EMBL" id="JALJRB010000009">
    <property type="protein sequence ID" value="MCJ8500852.1"/>
    <property type="molecule type" value="Genomic_DNA"/>
</dbReference>
<keyword evidence="5 7" id="KW-1133">Transmembrane helix</keyword>
<sequence>MTDDLLEGPILPLLIRLASPNVLAFFIQSMVSIAEVWYVGQLGTLSLAGLALVYPLLMLMQMLSGGALGGAVASSVARSIGAGRTDRGQALVWHALVLALAGAGICSALYFWGGHALLKLLGGRGQILAEAQAYAVVLFSGCVLIWTTNILASIYRGIGDMKLPSMVLVLGVFIQIPLSGTLILGWGPFPRLGVPGAAVSAVSSAAIMTALLLWPLIFRDIVVKLHISALRLQKDLFRDILRVGLPASVSPVLSVLTIVAITGLVGRFGPAALAGYGIGARLEFLLIPLIFGIGAALTAMVGVNMGAGKLDRALRIGWTGAAAAGLLAGTIGLVLAVRPEWWVGLYTEDPAVLASGSLYLRIVGCVYVFQGVGLSLYFASQGAGTVFWPVAAGVLRVIVAVGGALVAVLVLGMGLKTLLFLTAAGMVVFGSVTALSVLFGAWGKPRS</sequence>
<reference evidence="8" key="1">
    <citation type="submission" date="2022-04" db="EMBL/GenBank/DDBJ databases">
        <title>Desulfatitalea alkaliphila sp. nov., a novel anaerobic sulfate-reducing bacterium isolated from terrestrial mud volcano, Taman Peninsula, Russia.</title>
        <authorList>
            <person name="Khomyakova M.A."/>
            <person name="Merkel A.Y."/>
            <person name="Slobodkin A.I."/>
        </authorList>
    </citation>
    <scope>NUCLEOTIDE SEQUENCE</scope>
    <source>
        <strain evidence="8">M08but</strain>
    </source>
</reference>
<feature type="transmembrane region" description="Helical" evidence="7">
    <location>
        <begin position="386"/>
        <end position="412"/>
    </location>
</feature>
<feature type="transmembrane region" description="Helical" evidence="7">
    <location>
        <begin position="133"/>
        <end position="155"/>
    </location>
</feature>
<evidence type="ECO:0000256" key="2">
    <source>
        <dbReference type="ARBA" id="ARBA00022448"/>
    </source>
</evidence>
<evidence type="ECO:0000256" key="5">
    <source>
        <dbReference type="ARBA" id="ARBA00022989"/>
    </source>
</evidence>
<dbReference type="RefSeq" id="WP_246906493.1">
    <property type="nucleotide sequence ID" value="NZ_JALJRB010000009.1"/>
</dbReference>
<feature type="transmembrane region" description="Helical" evidence="7">
    <location>
        <begin position="358"/>
        <end position="379"/>
    </location>
</feature>
<feature type="transmembrane region" description="Helical" evidence="7">
    <location>
        <begin position="167"/>
        <end position="186"/>
    </location>
</feature>
<evidence type="ECO:0000256" key="3">
    <source>
        <dbReference type="ARBA" id="ARBA00022475"/>
    </source>
</evidence>
<dbReference type="NCBIfam" id="TIGR00797">
    <property type="entry name" value="matE"/>
    <property type="match status" value="1"/>
</dbReference>
<feature type="transmembrane region" description="Helical" evidence="7">
    <location>
        <begin position="243"/>
        <end position="265"/>
    </location>
</feature>
<dbReference type="InterPro" id="IPR002528">
    <property type="entry name" value="MATE_fam"/>
</dbReference>
<feature type="transmembrane region" description="Helical" evidence="7">
    <location>
        <begin position="21"/>
        <end position="40"/>
    </location>
</feature>
<keyword evidence="2" id="KW-0813">Transport</keyword>
<feature type="transmembrane region" description="Helical" evidence="7">
    <location>
        <begin position="198"/>
        <end position="222"/>
    </location>
</feature>
<evidence type="ECO:0000256" key="1">
    <source>
        <dbReference type="ARBA" id="ARBA00004651"/>
    </source>
</evidence>
<comment type="caution">
    <text evidence="8">The sequence shown here is derived from an EMBL/GenBank/DDBJ whole genome shotgun (WGS) entry which is preliminary data.</text>
</comment>
<proteinExistence type="predicted"/>
<dbReference type="GO" id="GO:0042910">
    <property type="term" value="F:xenobiotic transmembrane transporter activity"/>
    <property type="evidence" value="ECO:0007669"/>
    <property type="project" value="InterPro"/>
</dbReference>
<dbReference type="InterPro" id="IPR052031">
    <property type="entry name" value="Membrane_Transporter-Flippase"/>
</dbReference>
<dbReference type="PANTHER" id="PTHR43549">
    <property type="entry name" value="MULTIDRUG RESISTANCE PROTEIN YPNP-RELATED"/>
    <property type="match status" value="1"/>
</dbReference>
<dbReference type="GO" id="GO:0015297">
    <property type="term" value="F:antiporter activity"/>
    <property type="evidence" value="ECO:0007669"/>
    <property type="project" value="InterPro"/>
</dbReference>
<dbReference type="GO" id="GO:0005886">
    <property type="term" value="C:plasma membrane"/>
    <property type="evidence" value="ECO:0007669"/>
    <property type="project" value="UniProtKB-SubCell"/>
</dbReference>
<feature type="transmembrane region" description="Helical" evidence="7">
    <location>
        <begin position="90"/>
        <end position="113"/>
    </location>
</feature>
<dbReference type="CDD" id="cd13148">
    <property type="entry name" value="MATE_like_3"/>
    <property type="match status" value="1"/>
</dbReference>
<feature type="transmembrane region" description="Helical" evidence="7">
    <location>
        <begin position="52"/>
        <end position="78"/>
    </location>
</feature>
<evidence type="ECO:0000313" key="9">
    <source>
        <dbReference type="Proteomes" id="UP001165427"/>
    </source>
</evidence>
<evidence type="ECO:0000256" key="4">
    <source>
        <dbReference type="ARBA" id="ARBA00022692"/>
    </source>
</evidence>